<dbReference type="RefSeq" id="WP_188448610.1">
    <property type="nucleotide sequence ID" value="NZ_BMDW01000019.1"/>
</dbReference>
<gene>
    <name evidence="1" type="ORF">GCM10011395_28310</name>
</gene>
<accession>A0ABQ1H351</accession>
<evidence type="ECO:0008006" key="3">
    <source>
        <dbReference type="Google" id="ProtNLM"/>
    </source>
</evidence>
<reference evidence="2" key="1">
    <citation type="journal article" date="2019" name="Int. J. Syst. Evol. Microbiol.">
        <title>The Global Catalogue of Microorganisms (GCM) 10K type strain sequencing project: providing services to taxonomists for standard genome sequencing and annotation.</title>
        <authorList>
            <consortium name="The Broad Institute Genomics Platform"/>
            <consortium name="The Broad Institute Genome Sequencing Center for Infectious Disease"/>
            <person name="Wu L."/>
            <person name="Ma J."/>
        </authorList>
    </citation>
    <scope>NUCLEOTIDE SEQUENCE [LARGE SCALE GENOMIC DNA]</scope>
    <source>
        <strain evidence="2">CGMCC 1.10106</strain>
    </source>
</reference>
<comment type="caution">
    <text evidence="1">The sequence shown here is derived from an EMBL/GenBank/DDBJ whole genome shotgun (WGS) entry which is preliminary data.</text>
</comment>
<keyword evidence="2" id="KW-1185">Reference proteome</keyword>
<protein>
    <recommendedName>
        <fullName evidence="3">Anti-sigma factor</fullName>
    </recommendedName>
</protein>
<evidence type="ECO:0000313" key="2">
    <source>
        <dbReference type="Proteomes" id="UP000618591"/>
    </source>
</evidence>
<dbReference type="Proteomes" id="UP000618591">
    <property type="component" value="Unassembled WGS sequence"/>
</dbReference>
<dbReference type="EMBL" id="BMDW01000019">
    <property type="protein sequence ID" value="GGA56181.1"/>
    <property type="molecule type" value="Genomic_DNA"/>
</dbReference>
<dbReference type="Gene3D" id="1.10.10.1320">
    <property type="entry name" value="Anti-sigma factor, zinc-finger domain"/>
    <property type="match status" value="1"/>
</dbReference>
<organism evidence="1 2">
    <name type="scientific">Sphingomonas psychrolutea</name>
    <dbReference type="NCBI Taxonomy" id="1259676"/>
    <lineage>
        <taxon>Bacteria</taxon>
        <taxon>Pseudomonadati</taxon>
        <taxon>Pseudomonadota</taxon>
        <taxon>Alphaproteobacteria</taxon>
        <taxon>Sphingomonadales</taxon>
        <taxon>Sphingomonadaceae</taxon>
        <taxon>Sphingomonas</taxon>
    </lineage>
</organism>
<dbReference type="InterPro" id="IPR041916">
    <property type="entry name" value="Anti_sigma_zinc_sf"/>
</dbReference>
<sequence length="240" mass="25059">MIDEETIFAFIDGELDGEERSRIAALIDADPALRAMVAEHRALAGRLQSEFATLVEAPVPPALLAQVAAGGDVRSLAAARHAREQRRTIWTMPQWGALAATLVAGVIVGAAFSGGREGPVTEQGGRLLALGRLEHALNTQLASTQGANPTIRIGLTFKNQGGALCRSFSGAVADGVACHEGKGWQLQGLVGHGSRPAGAYRMAASPGTAEFVDRLIDGEALDQAQERAALAANWAPPKAR</sequence>
<evidence type="ECO:0000313" key="1">
    <source>
        <dbReference type="EMBL" id="GGA56181.1"/>
    </source>
</evidence>
<name>A0ABQ1H351_9SPHN</name>
<proteinExistence type="predicted"/>